<dbReference type="KEGG" id="vpd:VAPA_1c44840"/>
<evidence type="ECO:0000313" key="2">
    <source>
        <dbReference type="Proteomes" id="UP000016223"/>
    </source>
</evidence>
<evidence type="ECO:0000313" key="1">
    <source>
        <dbReference type="EMBL" id="AGU51557.1"/>
    </source>
</evidence>
<sequence length="65" mass="7318">MPFSVTPLATIEREAKAAAERGETPNEACRYPFDDPAGQAFVRIYNEHRDALRVRASQHTSERSV</sequence>
<dbReference type="AlphaFoldDB" id="T1XF48"/>
<dbReference type="OrthoDB" id="9932707at2"/>
<gene>
    <name evidence="1" type="ORF">VAPA_1c44840</name>
</gene>
<accession>T1XF48</accession>
<dbReference type="HOGENOM" id="CLU_2848590_0_0_4"/>
<dbReference type="RefSeq" id="WP_021008999.1">
    <property type="nucleotide sequence ID" value="NC_022247.1"/>
</dbReference>
<protein>
    <submittedName>
        <fullName evidence="1">Uncharacterized protein</fullName>
    </submittedName>
</protein>
<organism evidence="1 2">
    <name type="scientific">Variovorax paradoxus B4</name>
    <dbReference type="NCBI Taxonomy" id="1246301"/>
    <lineage>
        <taxon>Bacteria</taxon>
        <taxon>Pseudomonadati</taxon>
        <taxon>Pseudomonadota</taxon>
        <taxon>Betaproteobacteria</taxon>
        <taxon>Burkholderiales</taxon>
        <taxon>Comamonadaceae</taxon>
        <taxon>Variovorax</taxon>
    </lineage>
</organism>
<name>T1XF48_VARPD</name>
<dbReference type="EMBL" id="CP003911">
    <property type="protein sequence ID" value="AGU51557.1"/>
    <property type="molecule type" value="Genomic_DNA"/>
</dbReference>
<dbReference type="PATRIC" id="fig|1246301.3.peg.4522"/>
<proteinExistence type="predicted"/>
<dbReference type="Proteomes" id="UP000016223">
    <property type="component" value="Chromosome 1"/>
</dbReference>
<reference evidence="1 2" key="1">
    <citation type="submission" date="2012-10" db="EMBL/GenBank/DDBJ databases">
        <title>Genome sequence of Variovorax paradoxus B4.</title>
        <authorList>
            <person name="Schuldes J."/>
            <person name="Brandt U."/>
            <person name="Hiessl S."/>
            <person name="Wuebbeler J.H."/>
            <person name="Thuermer A."/>
            <person name="Steinbuechel A."/>
            <person name="Daniel R."/>
        </authorList>
    </citation>
    <scope>NUCLEOTIDE SEQUENCE [LARGE SCALE GENOMIC DNA]</scope>
    <source>
        <strain evidence="1 2">B4</strain>
    </source>
</reference>